<evidence type="ECO:0000313" key="4">
    <source>
        <dbReference type="Proteomes" id="UP000809290"/>
    </source>
</evidence>
<comment type="similarity">
    <text evidence="1 2">Belongs to the phD/YefM antitoxin family.</text>
</comment>
<sequence length="84" mass="9623">MKTMSYTESRANYAKVLDAVVNDREETIITRAGHEPVVIVSLTEYESLRETAHLLRTPANARRLLDSIERLEKRGGTRHDLIED</sequence>
<dbReference type="InterPro" id="IPR051405">
    <property type="entry name" value="phD/YefM_antitoxin"/>
</dbReference>
<dbReference type="SUPFAM" id="SSF143120">
    <property type="entry name" value="YefM-like"/>
    <property type="match status" value="1"/>
</dbReference>
<dbReference type="Pfam" id="PF02604">
    <property type="entry name" value="PhdYeFM_antitox"/>
    <property type="match status" value="1"/>
</dbReference>
<dbReference type="PANTHER" id="PTHR33713">
    <property type="entry name" value="ANTITOXIN YAFN-RELATED"/>
    <property type="match status" value="1"/>
</dbReference>
<reference evidence="3 4" key="1">
    <citation type="submission" date="2021-01" db="EMBL/GenBank/DDBJ databases">
        <title>Sequencing the genomes of 1000 actinobacteria strains.</title>
        <authorList>
            <person name="Klenk H.-P."/>
        </authorList>
    </citation>
    <scope>NUCLEOTIDE SEQUENCE [LARGE SCALE GENOMIC DNA]</scope>
    <source>
        <strain evidence="3 4">DSM 13657</strain>
    </source>
</reference>
<keyword evidence="4" id="KW-1185">Reference proteome</keyword>
<dbReference type="InterPro" id="IPR036165">
    <property type="entry name" value="YefM-like_sf"/>
</dbReference>
<evidence type="ECO:0000256" key="1">
    <source>
        <dbReference type="ARBA" id="ARBA00009981"/>
    </source>
</evidence>
<gene>
    <name evidence="3" type="ORF">JOE56_001212</name>
</gene>
<dbReference type="Gene3D" id="3.40.1620.10">
    <property type="entry name" value="YefM-like domain"/>
    <property type="match status" value="1"/>
</dbReference>
<dbReference type="RefSeq" id="WP_204515279.1">
    <property type="nucleotide sequence ID" value="NZ_BAAAIM010000004.1"/>
</dbReference>
<accession>A0ABS2SMK3</accession>
<dbReference type="PANTHER" id="PTHR33713:SF6">
    <property type="entry name" value="ANTITOXIN YEFM"/>
    <property type="match status" value="1"/>
</dbReference>
<proteinExistence type="inferred from homology"/>
<name>A0ABS2SMK3_9MICO</name>
<dbReference type="NCBIfam" id="TIGR01552">
    <property type="entry name" value="phd_fam"/>
    <property type="match status" value="1"/>
</dbReference>
<dbReference type="Gene3D" id="1.10.1220.170">
    <property type="match status" value="1"/>
</dbReference>
<protein>
    <recommendedName>
        <fullName evidence="2">Antitoxin</fullName>
    </recommendedName>
</protein>
<evidence type="ECO:0000256" key="2">
    <source>
        <dbReference type="RuleBase" id="RU362080"/>
    </source>
</evidence>
<organism evidence="3 4">
    <name type="scientific">Brevibacterium paucivorans</name>
    <dbReference type="NCBI Taxonomy" id="170994"/>
    <lineage>
        <taxon>Bacteria</taxon>
        <taxon>Bacillati</taxon>
        <taxon>Actinomycetota</taxon>
        <taxon>Actinomycetes</taxon>
        <taxon>Micrococcales</taxon>
        <taxon>Brevibacteriaceae</taxon>
        <taxon>Brevibacterium</taxon>
    </lineage>
</organism>
<comment type="function">
    <text evidence="2">Antitoxin component of a type II toxin-antitoxin (TA) system.</text>
</comment>
<dbReference type="EMBL" id="JAFBCP010000001">
    <property type="protein sequence ID" value="MBM7816518.1"/>
    <property type="molecule type" value="Genomic_DNA"/>
</dbReference>
<comment type="caution">
    <text evidence="3">The sequence shown here is derived from an EMBL/GenBank/DDBJ whole genome shotgun (WGS) entry which is preliminary data.</text>
</comment>
<evidence type="ECO:0000313" key="3">
    <source>
        <dbReference type="EMBL" id="MBM7816518.1"/>
    </source>
</evidence>
<dbReference type="Proteomes" id="UP000809290">
    <property type="component" value="Unassembled WGS sequence"/>
</dbReference>
<dbReference type="InterPro" id="IPR006442">
    <property type="entry name" value="Antitoxin_Phd/YefM"/>
</dbReference>